<dbReference type="Proteomes" id="UP000016529">
    <property type="component" value="Unassembled WGS sequence"/>
</dbReference>
<organism evidence="1 2">
    <name type="scientific">Gallibacterium anatis 12656/12</name>
    <dbReference type="NCBI Taxonomy" id="1195244"/>
    <lineage>
        <taxon>Bacteria</taxon>
        <taxon>Pseudomonadati</taxon>
        <taxon>Pseudomonadota</taxon>
        <taxon>Gammaproteobacteria</taxon>
        <taxon>Pasteurellales</taxon>
        <taxon>Pasteurellaceae</taxon>
        <taxon>Gallibacterium</taxon>
    </lineage>
</organism>
<accession>U1GZ32</accession>
<dbReference type="AlphaFoldDB" id="U1GZ32"/>
<comment type="caution">
    <text evidence="1">The sequence shown here is derived from an EMBL/GenBank/DDBJ whole genome shotgun (WGS) entry which is preliminary data.</text>
</comment>
<evidence type="ECO:0000313" key="1">
    <source>
        <dbReference type="EMBL" id="ERF77446.1"/>
    </source>
</evidence>
<sequence>MLTKYFSERLSDTQFGFDSMDIEDFDIRYSLNYSQGDGVAFYGDIRHSLKNLFQLFLKEVGTLHQKINLRHNADKFFDLIEELYQDNYCSKIYGNSFSCHYSHSHTMELEGPEQLDQYDTDILKRYAADYKLSFREVNLFIDTYPDFFCWLEEHIRYVSTILEKEGYELYENCTCY</sequence>
<dbReference type="RefSeq" id="WP_021462363.1">
    <property type="nucleotide sequence ID" value="NZ_AVOX01000064.1"/>
</dbReference>
<reference evidence="1 2" key="1">
    <citation type="journal article" date="2013" name="Genome Announc.">
        <title>Draft Genome Sequence of Gallibacterium anatis bv. haemolytica 12656-12 Liver, an Isolate Obtained from the Liver of a Septicemic Chicken.</title>
        <authorList>
            <person name="Kudirkiene E."/>
            <person name="Christensen H."/>
            <person name="Bojesen A.M."/>
        </authorList>
    </citation>
    <scope>NUCLEOTIDE SEQUENCE [LARGE SCALE GENOMIC DNA]</scope>
    <source>
        <strain evidence="1">12656/12</strain>
    </source>
</reference>
<name>U1GZ32_9PAST</name>
<protein>
    <submittedName>
        <fullName evidence="1">Uncharacterized protein</fullName>
    </submittedName>
</protein>
<proteinExistence type="predicted"/>
<dbReference type="EMBL" id="AVOX01000064">
    <property type="protein sequence ID" value="ERF77446.1"/>
    <property type="molecule type" value="Genomic_DNA"/>
</dbReference>
<dbReference type="PATRIC" id="fig|1195244.3.peg.2184"/>
<gene>
    <name evidence="1" type="ORF">N561_11385</name>
</gene>
<evidence type="ECO:0000313" key="2">
    <source>
        <dbReference type="Proteomes" id="UP000016529"/>
    </source>
</evidence>